<dbReference type="PANTHER" id="PTHR30468:SF1">
    <property type="entry name" value="ALPHA-KETOGLUTARATE-DEPENDENT SULFONATE DIOXYGENASE"/>
    <property type="match status" value="1"/>
</dbReference>
<evidence type="ECO:0000256" key="4">
    <source>
        <dbReference type="ARBA" id="ARBA00023002"/>
    </source>
</evidence>
<reference evidence="8" key="1">
    <citation type="submission" date="2018-09" db="EMBL/GenBank/DDBJ databases">
        <authorList>
            <person name="Zhu H."/>
        </authorList>
    </citation>
    <scope>NUCLEOTIDE SEQUENCE [LARGE SCALE GENOMIC DNA]</scope>
    <source>
        <strain evidence="8">K1S02-23</strain>
    </source>
</reference>
<keyword evidence="8" id="KW-1185">Reference proteome</keyword>
<keyword evidence="2" id="KW-0479">Metal-binding</keyword>
<evidence type="ECO:0000313" key="7">
    <source>
        <dbReference type="EMBL" id="RJG00614.1"/>
    </source>
</evidence>
<comment type="similarity">
    <text evidence="1">Belongs to the TfdA dioxygenase family.</text>
</comment>
<name>A0A3A3FY19_9BURK</name>
<dbReference type="Pfam" id="PF02668">
    <property type="entry name" value="TauD"/>
    <property type="match status" value="1"/>
</dbReference>
<dbReference type="GO" id="GO:0005737">
    <property type="term" value="C:cytoplasm"/>
    <property type="evidence" value="ECO:0007669"/>
    <property type="project" value="TreeGrafter"/>
</dbReference>
<feature type="domain" description="TauD/TfdA-like" evidence="6">
    <location>
        <begin position="6"/>
        <end position="294"/>
    </location>
</feature>
<dbReference type="AlphaFoldDB" id="A0A3A3FY19"/>
<keyword evidence="3 7" id="KW-0223">Dioxygenase</keyword>
<dbReference type="OrthoDB" id="581608at2"/>
<dbReference type="Proteomes" id="UP000266327">
    <property type="component" value="Unassembled WGS sequence"/>
</dbReference>
<dbReference type="GO" id="GO:0006790">
    <property type="term" value="P:sulfur compound metabolic process"/>
    <property type="evidence" value="ECO:0007669"/>
    <property type="project" value="TreeGrafter"/>
</dbReference>
<dbReference type="InterPro" id="IPR003819">
    <property type="entry name" value="TauD/TfdA-like"/>
</dbReference>
<evidence type="ECO:0000256" key="2">
    <source>
        <dbReference type="ARBA" id="ARBA00022723"/>
    </source>
</evidence>
<gene>
    <name evidence="7" type="ORF">D3878_02660</name>
</gene>
<keyword evidence="4" id="KW-0560">Oxidoreductase</keyword>
<evidence type="ECO:0000259" key="6">
    <source>
        <dbReference type="Pfam" id="PF02668"/>
    </source>
</evidence>
<comment type="caution">
    <text evidence="7">The sequence shown here is derived from an EMBL/GenBank/DDBJ whole genome shotgun (WGS) entry which is preliminary data.</text>
</comment>
<keyword evidence="5" id="KW-0408">Iron</keyword>
<dbReference type="SUPFAM" id="SSF51197">
    <property type="entry name" value="Clavaminate synthase-like"/>
    <property type="match status" value="1"/>
</dbReference>
<protein>
    <submittedName>
        <fullName evidence="7">TauD/TfdA family dioxygenase</fullName>
    </submittedName>
</protein>
<sequence length="320" mass="36775">MKFETIPITENLGLEIRGLDLNLPQGDSTWQDLFDAWIKAGVLLFRGMDRTPQAAVNLSRHFGELELHPSVGSRLKDLPELIRIAYDPATDASSQNVYRYDGQERGAFQPWHSDLRYMTKNNRGALLCAVEVPAEGGYTGFIDQIQAYESLPDDLKTKIEDLWVIYRMNPDSSQIKFKNGHTIERVHLSKEAKALIARIEKDFPPVIHPMIYRQQETGRKVLNVSQWFALHIMGMEHEEGDRLLERVMSHAIDERLAYYHEWRPNDMVLFDNWRTLHCACGVPTRCKREMHRTTIMGDYGHGRYLDSSPNKASTAAAAVY</sequence>
<evidence type="ECO:0000256" key="5">
    <source>
        <dbReference type="ARBA" id="ARBA00023004"/>
    </source>
</evidence>
<evidence type="ECO:0000256" key="1">
    <source>
        <dbReference type="ARBA" id="ARBA00005896"/>
    </source>
</evidence>
<dbReference type="PANTHER" id="PTHR30468">
    <property type="entry name" value="ALPHA-KETOGLUTARATE-DEPENDENT SULFONATE DIOXYGENASE"/>
    <property type="match status" value="1"/>
</dbReference>
<dbReference type="RefSeq" id="WP_119784069.1">
    <property type="nucleotide sequence ID" value="NZ_QYUQ01000002.1"/>
</dbReference>
<evidence type="ECO:0000256" key="3">
    <source>
        <dbReference type="ARBA" id="ARBA00022964"/>
    </source>
</evidence>
<evidence type="ECO:0000313" key="8">
    <source>
        <dbReference type="Proteomes" id="UP000266327"/>
    </source>
</evidence>
<proteinExistence type="inferred from homology"/>
<accession>A0A3A3FY19</accession>
<organism evidence="7 8">
    <name type="scientific">Noviherbaspirillum sedimenti</name>
    <dbReference type="NCBI Taxonomy" id="2320865"/>
    <lineage>
        <taxon>Bacteria</taxon>
        <taxon>Pseudomonadati</taxon>
        <taxon>Pseudomonadota</taxon>
        <taxon>Betaproteobacteria</taxon>
        <taxon>Burkholderiales</taxon>
        <taxon>Oxalobacteraceae</taxon>
        <taxon>Noviherbaspirillum</taxon>
    </lineage>
</organism>
<dbReference type="EMBL" id="QYUQ01000002">
    <property type="protein sequence ID" value="RJG00614.1"/>
    <property type="molecule type" value="Genomic_DNA"/>
</dbReference>
<dbReference type="InterPro" id="IPR051323">
    <property type="entry name" value="AtsK-like"/>
</dbReference>
<dbReference type="GO" id="GO:0046872">
    <property type="term" value="F:metal ion binding"/>
    <property type="evidence" value="ECO:0007669"/>
    <property type="project" value="UniProtKB-KW"/>
</dbReference>
<dbReference type="GO" id="GO:0000908">
    <property type="term" value="F:taurine dioxygenase activity"/>
    <property type="evidence" value="ECO:0007669"/>
    <property type="project" value="TreeGrafter"/>
</dbReference>
<dbReference type="Gene3D" id="3.60.130.10">
    <property type="entry name" value="Clavaminate synthase-like"/>
    <property type="match status" value="1"/>
</dbReference>
<dbReference type="InterPro" id="IPR042098">
    <property type="entry name" value="TauD-like_sf"/>
</dbReference>